<dbReference type="AlphaFoldDB" id="A0A643F892"/>
<dbReference type="SUPFAM" id="SSF54626">
    <property type="entry name" value="Chalcone isomerase"/>
    <property type="match status" value="1"/>
</dbReference>
<dbReference type="Gene3D" id="3.50.70.10">
    <property type="match status" value="1"/>
</dbReference>
<dbReference type="GO" id="GO:0016872">
    <property type="term" value="F:intramolecular lyase activity"/>
    <property type="evidence" value="ECO:0007669"/>
    <property type="project" value="InterPro"/>
</dbReference>
<evidence type="ECO:0000256" key="1">
    <source>
        <dbReference type="SAM" id="SignalP"/>
    </source>
</evidence>
<proteinExistence type="predicted"/>
<dbReference type="InterPro" id="IPR006311">
    <property type="entry name" value="TAT_signal"/>
</dbReference>
<accession>A0A643F892</accession>
<sequence>MPSSRRDALLWMLTASAGGSSWAQTATPAPAAAGSQPAAAPLEVAGFRFDPTFSLGGKSLSLNGAAVSYILSVRTTVVALYLQRKHTTVEGALAEPGPKRLCFYSLRDVSAKDLSNTFIDRLRKNATSEEIAGNFIQIAQFGSAFSNRSKLMRGDFVTLDYVPSTNHIDMTLNGQHIGETMTGEPFFRMLMKIWMGARVRESTREGLVGQSTS</sequence>
<name>A0A643F892_IDEDE</name>
<evidence type="ECO:0000313" key="4">
    <source>
        <dbReference type="Proteomes" id="UP000430120"/>
    </source>
</evidence>
<protein>
    <recommendedName>
        <fullName evidence="2">Chalcone isomerase domain-containing protein</fullName>
    </recommendedName>
</protein>
<dbReference type="RefSeq" id="WP_151125752.1">
    <property type="nucleotide sequence ID" value="NZ_CP088081.1"/>
</dbReference>
<gene>
    <name evidence="3" type="ORF">F7Q92_19560</name>
</gene>
<dbReference type="Pfam" id="PF16036">
    <property type="entry name" value="Chalcone_3"/>
    <property type="match status" value="1"/>
</dbReference>
<feature type="chain" id="PRO_5024888313" description="Chalcone isomerase domain-containing protein" evidence="1">
    <location>
        <begin position="24"/>
        <end position="213"/>
    </location>
</feature>
<comment type="caution">
    <text evidence="3">The sequence shown here is derived from an EMBL/GenBank/DDBJ whole genome shotgun (WGS) entry which is preliminary data.</text>
</comment>
<dbReference type="InterPro" id="IPR036298">
    <property type="entry name" value="Chalcone_isomerase_sf"/>
</dbReference>
<feature type="signal peptide" evidence="1">
    <location>
        <begin position="1"/>
        <end position="23"/>
    </location>
</feature>
<dbReference type="Proteomes" id="UP000430120">
    <property type="component" value="Unassembled WGS sequence"/>
</dbReference>
<dbReference type="InterPro" id="IPR016087">
    <property type="entry name" value="Chalcone_isomerase"/>
</dbReference>
<keyword evidence="4" id="KW-1185">Reference proteome</keyword>
<dbReference type="PROSITE" id="PS51318">
    <property type="entry name" value="TAT"/>
    <property type="match status" value="1"/>
</dbReference>
<organism evidence="3 4">
    <name type="scientific">Ideonella dechloratans</name>
    <dbReference type="NCBI Taxonomy" id="36863"/>
    <lineage>
        <taxon>Bacteria</taxon>
        <taxon>Pseudomonadati</taxon>
        <taxon>Pseudomonadota</taxon>
        <taxon>Betaproteobacteria</taxon>
        <taxon>Burkholderiales</taxon>
        <taxon>Sphaerotilaceae</taxon>
        <taxon>Ideonella</taxon>
    </lineage>
</organism>
<evidence type="ECO:0000259" key="2">
    <source>
        <dbReference type="Pfam" id="PF16036"/>
    </source>
</evidence>
<keyword evidence="1" id="KW-0732">Signal</keyword>
<evidence type="ECO:0000313" key="3">
    <source>
        <dbReference type="EMBL" id="KAB0574483.1"/>
    </source>
</evidence>
<dbReference type="EMBL" id="VZPB01000074">
    <property type="protein sequence ID" value="KAB0574483.1"/>
    <property type="molecule type" value="Genomic_DNA"/>
</dbReference>
<dbReference type="OrthoDB" id="8905174at2"/>
<feature type="domain" description="Chalcone isomerase" evidence="2">
    <location>
        <begin position="43"/>
        <end position="201"/>
    </location>
</feature>
<dbReference type="InterPro" id="IPR016088">
    <property type="entry name" value="Chalcone_isomerase_3-sand"/>
</dbReference>
<reference evidence="3 4" key="1">
    <citation type="submission" date="2019-09" db="EMBL/GenBank/DDBJ databases">
        <title>Draft genome sequences of 48 bacterial type strains from the CCUG.</title>
        <authorList>
            <person name="Tunovic T."/>
            <person name="Pineiro-Iglesias B."/>
            <person name="Unosson C."/>
            <person name="Inganas E."/>
            <person name="Ohlen M."/>
            <person name="Cardew S."/>
            <person name="Jensie-Markopoulos S."/>
            <person name="Salva-Serra F."/>
            <person name="Jaen-Luchoro D."/>
            <person name="Karlsson R."/>
            <person name="Svensson-Stadler L."/>
            <person name="Chun J."/>
            <person name="Moore E."/>
        </authorList>
    </citation>
    <scope>NUCLEOTIDE SEQUENCE [LARGE SCALE GENOMIC DNA]</scope>
    <source>
        <strain evidence="3 4">CCUG 30977</strain>
    </source>
</reference>